<dbReference type="EMBL" id="PEWV01000071">
    <property type="protein sequence ID" value="PIU41115.1"/>
    <property type="molecule type" value="Genomic_DNA"/>
</dbReference>
<dbReference type="Pfam" id="PF03840">
    <property type="entry name" value="SecG"/>
    <property type="match status" value="1"/>
</dbReference>
<dbReference type="GO" id="GO:0065002">
    <property type="term" value="P:intracellular protein transmembrane transport"/>
    <property type="evidence" value="ECO:0007669"/>
    <property type="project" value="TreeGrafter"/>
</dbReference>
<gene>
    <name evidence="12" type="primary">secG</name>
    <name evidence="12" type="ORF">COS99_07195</name>
</gene>
<evidence type="ECO:0000256" key="8">
    <source>
        <dbReference type="ARBA" id="ARBA00023010"/>
    </source>
</evidence>
<sequence>MYIFLIVLHVIASLVLIATILLQAGKGGGLSEMFESGSVQSILGTSSAAFLKKFTAICAVIFLTTSLTLAIYSSRRARSLMDRVRVVGGGMETTPMQVPAPAGQNDTQKAQ</sequence>
<comment type="caution">
    <text evidence="10">Lacks conserved residue(s) required for the propagation of feature annotation.</text>
</comment>
<keyword evidence="7 10" id="KW-1133">Transmembrane helix</keyword>
<evidence type="ECO:0000256" key="7">
    <source>
        <dbReference type="ARBA" id="ARBA00022989"/>
    </source>
</evidence>
<dbReference type="InterPro" id="IPR004692">
    <property type="entry name" value="SecG"/>
</dbReference>
<name>A0A2J0KRU9_9BACT</name>
<dbReference type="GO" id="GO:0043952">
    <property type="term" value="P:protein transport by the Sec complex"/>
    <property type="evidence" value="ECO:0007669"/>
    <property type="project" value="TreeGrafter"/>
</dbReference>
<evidence type="ECO:0000256" key="6">
    <source>
        <dbReference type="ARBA" id="ARBA00022927"/>
    </source>
</evidence>
<evidence type="ECO:0000256" key="3">
    <source>
        <dbReference type="ARBA" id="ARBA00022448"/>
    </source>
</evidence>
<dbReference type="PANTHER" id="PTHR34182">
    <property type="entry name" value="PROTEIN-EXPORT MEMBRANE PROTEIN SECG"/>
    <property type="match status" value="1"/>
</dbReference>
<keyword evidence="6 10" id="KW-0653">Protein transport</keyword>
<proteinExistence type="inferred from homology"/>
<evidence type="ECO:0000256" key="10">
    <source>
        <dbReference type="RuleBase" id="RU365087"/>
    </source>
</evidence>
<evidence type="ECO:0000256" key="4">
    <source>
        <dbReference type="ARBA" id="ARBA00022475"/>
    </source>
</evidence>
<evidence type="ECO:0000313" key="12">
    <source>
        <dbReference type="EMBL" id="PIU41115.1"/>
    </source>
</evidence>
<dbReference type="Proteomes" id="UP000230052">
    <property type="component" value="Unassembled WGS sequence"/>
</dbReference>
<comment type="similarity">
    <text evidence="2 10">Belongs to the SecG family.</text>
</comment>
<keyword evidence="3 10" id="KW-0813">Transport</keyword>
<comment type="caution">
    <text evidence="12">The sequence shown here is derived from an EMBL/GenBank/DDBJ whole genome shotgun (WGS) entry which is preliminary data.</text>
</comment>
<keyword evidence="9 10" id="KW-0472">Membrane</keyword>
<keyword evidence="5 10" id="KW-0812">Transmembrane</keyword>
<feature type="transmembrane region" description="Helical" evidence="10">
    <location>
        <begin position="51"/>
        <end position="72"/>
    </location>
</feature>
<feature type="region of interest" description="Disordered" evidence="11">
    <location>
        <begin position="91"/>
        <end position="111"/>
    </location>
</feature>
<comment type="function">
    <text evidence="10">Involved in protein export. Participates in an early event of protein translocation.</text>
</comment>
<reference evidence="12 13" key="1">
    <citation type="submission" date="2017-09" db="EMBL/GenBank/DDBJ databases">
        <title>Depth-based differentiation of microbial function through sediment-hosted aquifers and enrichment of novel symbionts in the deep terrestrial subsurface.</title>
        <authorList>
            <person name="Probst A.J."/>
            <person name="Ladd B."/>
            <person name="Jarett J.K."/>
            <person name="Geller-Mcgrath D.E."/>
            <person name="Sieber C.M."/>
            <person name="Emerson J.B."/>
            <person name="Anantharaman K."/>
            <person name="Thomas B.C."/>
            <person name="Malmstrom R."/>
            <person name="Stieglmeier M."/>
            <person name="Klingl A."/>
            <person name="Woyke T."/>
            <person name="Ryan C.M."/>
            <person name="Banfield J.F."/>
        </authorList>
    </citation>
    <scope>NUCLEOTIDE SEQUENCE [LARGE SCALE GENOMIC DNA]</scope>
    <source>
        <strain evidence="12">CG07_land_8_20_14_0_80_42_15</strain>
    </source>
</reference>
<dbReference type="GO" id="GO:0015450">
    <property type="term" value="F:protein-transporting ATPase activity"/>
    <property type="evidence" value="ECO:0007669"/>
    <property type="project" value="UniProtKB-UniRule"/>
</dbReference>
<dbReference type="GO" id="GO:0005886">
    <property type="term" value="C:plasma membrane"/>
    <property type="evidence" value="ECO:0007669"/>
    <property type="project" value="UniProtKB-SubCell"/>
</dbReference>
<evidence type="ECO:0000313" key="13">
    <source>
        <dbReference type="Proteomes" id="UP000230052"/>
    </source>
</evidence>
<accession>A0A2J0KRU9</accession>
<keyword evidence="4 10" id="KW-1003">Cell membrane</keyword>
<evidence type="ECO:0000256" key="2">
    <source>
        <dbReference type="ARBA" id="ARBA00008445"/>
    </source>
</evidence>
<comment type="subcellular location">
    <subcellularLocation>
        <location evidence="1 10">Cell membrane</location>
        <topology evidence="1 10">Multi-pass membrane protein</topology>
    </subcellularLocation>
</comment>
<dbReference type="PANTHER" id="PTHR34182:SF1">
    <property type="entry name" value="PROTEIN-EXPORT MEMBRANE PROTEIN SECG"/>
    <property type="match status" value="1"/>
</dbReference>
<dbReference type="PRINTS" id="PR01651">
    <property type="entry name" value="SECGEXPORT"/>
</dbReference>
<dbReference type="NCBIfam" id="TIGR00810">
    <property type="entry name" value="secG"/>
    <property type="match status" value="1"/>
</dbReference>
<organism evidence="12 13">
    <name type="scientific">Candidatus Aquitaenariimonas noxiae</name>
    <dbReference type="NCBI Taxonomy" id="1974741"/>
    <lineage>
        <taxon>Bacteria</taxon>
        <taxon>Pseudomonadati</taxon>
        <taxon>Candidatus Omnitrophota</taxon>
        <taxon>Candidatus Aquitaenariimonas</taxon>
    </lineage>
</organism>
<dbReference type="AlphaFoldDB" id="A0A2J0KRU9"/>
<keyword evidence="8 10" id="KW-0811">Translocation</keyword>
<protein>
    <recommendedName>
        <fullName evidence="10">Protein-export membrane protein SecG</fullName>
    </recommendedName>
</protein>
<evidence type="ECO:0000256" key="9">
    <source>
        <dbReference type="ARBA" id="ARBA00023136"/>
    </source>
</evidence>
<evidence type="ECO:0000256" key="11">
    <source>
        <dbReference type="SAM" id="MobiDB-lite"/>
    </source>
</evidence>
<evidence type="ECO:0000256" key="1">
    <source>
        <dbReference type="ARBA" id="ARBA00004651"/>
    </source>
</evidence>
<dbReference type="GO" id="GO:0009306">
    <property type="term" value="P:protein secretion"/>
    <property type="evidence" value="ECO:0007669"/>
    <property type="project" value="UniProtKB-UniRule"/>
</dbReference>
<evidence type="ECO:0000256" key="5">
    <source>
        <dbReference type="ARBA" id="ARBA00022692"/>
    </source>
</evidence>